<accession>A0A1R3R7J7</accession>
<dbReference type="STRING" id="602072.A0A1R3R7J7"/>
<dbReference type="OMA" id="EYEICTA"/>
<sequence length="111" mass="12551">VNDLLSVKKEIVCGDNLVTILYAKLGSPQEAVNHIVDSIRRTIIEFDGTAKRLRIRYSTDPDVLTDLESFIDGCRYYCTANLTWSLSTTRYGVHQESDLDNIRIVLGETID</sequence>
<dbReference type="AlphaFoldDB" id="A0A1R3R7J7"/>
<dbReference type="InterPro" id="IPR008949">
    <property type="entry name" value="Isoprenoid_synthase_dom_sf"/>
</dbReference>
<protein>
    <submittedName>
        <fullName evidence="1">Uncharacterized protein</fullName>
    </submittedName>
</protein>
<dbReference type="VEuPathDB" id="FungiDB:ASPCADRAFT_59329"/>
<name>A0A1R3R7J7_ASPC5</name>
<organism evidence="1 2">
    <name type="scientific">Aspergillus carbonarius (strain ITEM 5010)</name>
    <dbReference type="NCBI Taxonomy" id="602072"/>
    <lineage>
        <taxon>Eukaryota</taxon>
        <taxon>Fungi</taxon>
        <taxon>Dikarya</taxon>
        <taxon>Ascomycota</taxon>
        <taxon>Pezizomycotina</taxon>
        <taxon>Eurotiomycetes</taxon>
        <taxon>Eurotiomycetidae</taxon>
        <taxon>Eurotiales</taxon>
        <taxon>Aspergillaceae</taxon>
        <taxon>Aspergillus</taxon>
        <taxon>Aspergillus subgen. Circumdati</taxon>
    </lineage>
</organism>
<dbReference type="OrthoDB" id="2861623at2759"/>
<keyword evidence="2" id="KW-1185">Reference proteome</keyword>
<dbReference type="Gene3D" id="1.10.600.10">
    <property type="entry name" value="Farnesyl Diphosphate Synthase"/>
    <property type="match status" value="1"/>
</dbReference>
<dbReference type="Proteomes" id="UP000188318">
    <property type="component" value="Unassembled WGS sequence"/>
</dbReference>
<evidence type="ECO:0000313" key="1">
    <source>
        <dbReference type="EMBL" id="OOF90465.1"/>
    </source>
</evidence>
<feature type="non-terminal residue" evidence="1">
    <location>
        <position position="1"/>
    </location>
</feature>
<dbReference type="EMBL" id="KV907520">
    <property type="protein sequence ID" value="OOF90465.1"/>
    <property type="molecule type" value="Genomic_DNA"/>
</dbReference>
<dbReference type="SUPFAM" id="SSF48576">
    <property type="entry name" value="Terpenoid synthases"/>
    <property type="match status" value="1"/>
</dbReference>
<proteinExistence type="predicted"/>
<gene>
    <name evidence="1" type="ORF">ASPCADRAFT_59329</name>
</gene>
<evidence type="ECO:0000313" key="2">
    <source>
        <dbReference type="Proteomes" id="UP000188318"/>
    </source>
</evidence>
<reference evidence="2" key="1">
    <citation type="journal article" date="2017" name="Genome Biol.">
        <title>Comparative genomics reveals high biological diversity and specific adaptations in the industrially and medically important fungal genus Aspergillus.</title>
        <authorList>
            <person name="de Vries R.P."/>
            <person name="Riley R."/>
            <person name="Wiebenga A."/>
            <person name="Aguilar-Osorio G."/>
            <person name="Amillis S."/>
            <person name="Uchima C.A."/>
            <person name="Anderluh G."/>
            <person name="Asadollahi M."/>
            <person name="Askin M."/>
            <person name="Barry K."/>
            <person name="Battaglia E."/>
            <person name="Bayram O."/>
            <person name="Benocci T."/>
            <person name="Braus-Stromeyer S.A."/>
            <person name="Caldana C."/>
            <person name="Canovas D."/>
            <person name="Cerqueira G.C."/>
            <person name="Chen F."/>
            <person name="Chen W."/>
            <person name="Choi C."/>
            <person name="Clum A."/>
            <person name="Dos Santos R.A."/>
            <person name="Damasio A.R."/>
            <person name="Diallinas G."/>
            <person name="Emri T."/>
            <person name="Fekete E."/>
            <person name="Flipphi M."/>
            <person name="Freyberg S."/>
            <person name="Gallo A."/>
            <person name="Gournas C."/>
            <person name="Habgood R."/>
            <person name="Hainaut M."/>
            <person name="Harispe M.L."/>
            <person name="Henrissat B."/>
            <person name="Hilden K.S."/>
            <person name="Hope R."/>
            <person name="Hossain A."/>
            <person name="Karabika E."/>
            <person name="Karaffa L."/>
            <person name="Karanyi Z."/>
            <person name="Krasevec N."/>
            <person name="Kuo A."/>
            <person name="Kusch H."/>
            <person name="LaButti K."/>
            <person name="Lagendijk E.L."/>
            <person name="Lapidus A."/>
            <person name="Levasseur A."/>
            <person name="Lindquist E."/>
            <person name="Lipzen A."/>
            <person name="Logrieco A.F."/>
            <person name="MacCabe A."/>
            <person name="Maekelae M.R."/>
            <person name="Malavazi I."/>
            <person name="Melin P."/>
            <person name="Meyer V."/>
            <person name="Mielnichuk N."/>
            <person name="Miskei M."/>
            <person name="Molnar A.P."/>
            <person name="Mule G."/>
            <person name="Ngan C.Y."/>
            <person name="Orejas M."/>
            <person name="Orosz E."/>
            <person name="Ouedraogo J.P."/>
            <person name="Overkamp K.M."/>
            <person name="Park H.-S."/>
            <person name="Perrone G."/>
            <person name="Piumi F."/>
            <person name="Punt P.J."/>
            <person name="Ram A.F."/>
            <person name="Ramon A."/>
            <person name="Rauscher S."/>
            <person name="Record E."/>
            <person name="Riano-Pachon D.M."/>
            <person name="Robert V."/>
            <person name="Roehrig J."/>
            <person name="Ruller R."/>
            <person name="Salamov A."/>
            <person name="Salih N.S."/>
            <person name="Samson R.A."/>
            <person name="Sandor E."/>
            <person name="Sanguinetti M."/>
            <person name="Schuetze T."/>
            <person name="Sepcic K."/>
            <person name="Shelest E."/>
            <person name="Sherlock G."/>
            <person name="Sophianopoulou V."/>
            <person name="Squina F.M."/>
            <person name="Sun H."/>
            <person name="Susca A."/>
            <person name="Todd R.B."/>
            <person name="Tsang A."/>
            <person name="Unkles S.E."/>
            <person name="van de Wiele N."/>
            <person name="van Rossen-Uffink D."/>
            <person name="Oliveira J.V."/>
            <person name="Vesth T.C."/>
            <person name="Visser J."/>
            <person name="Yu J.-H."/>
            <person name="Zhou M."/>
            <person name="Andersen M.R."/>
            <person name="Archer D.B."/>
            <person name="Baker S.E."/>
            <person name="Benoit I."/>
            <person name="Brakhage A.A."/>
            <person name="Braus G.H."/>
            <person name="Fischer R."/>
            <person name="Frisvad J.C."/>
            <person name="Goldman G.H."/>
            <person name="Houbraken J."/>
            <person name="Oakley B."/>
            <person name="Pocsi I."/>
            <person name="Scazzocchio C."/>
            <person name="Seiboth B."/>
            <person name="vanKuyk P.A."/>
            <person name="Wortman J."/>
            <person name="Dyer P.S."/>
            <person name="Grigoriev I.V."/>
        </authorList>
    </citation>
    <scope>NUCLEOTIDE SEQUENCE [LARGE SCALE GENOMIC DNA]</scope>
    <source>
        <strain evidence="2">ITEM 5010</strain>
    </source>
</reference>